<evidence type="ECO:0000259" key="5">
    <source>
        <dbReference type="Pfam" id="PF04083"/>
    </source>
</evidence>
<dbReference type="FunFam" id="3.40.50.1820:FF:000126">
    <property type="entry name" value="Lipase"/>
    <property type="match status" value="1"/>
</dbReference>
<dbReference type="Proteomes" id="UP001632038">
    <property type="component" value="Unassembled WGS sequence"/>
</dbReference>
<dbReference type="InterPro" id="IPR029058">
    <property type="entry name" value="AB_hydrolase_fold"/>
</dbReference>
<dbReference type="Gene3D" id="3.40.50.1820">
    <property type="entry name" value="alpha/beta hydrolase"/>
    <property type="match status" value="1"/>
</dbReference>
<feature type="active site" description="Charge relay system" evidence="3">
    <location>
        <position position="372"/>
    </location>
</feature>
<accession>A0ABD3EKQ1</accession>
<comment type="caution">
    <text evidence="6">The sequence shown here is derived from an EMBL/GenBank/DDBJ whole genome shotgun (WGS) entry which is preliminary data.</text>
</comment>
<dbReference type="PIRSF" id="PIRSF000862">
    <property type="entry name" value="Steryl_ester_lip"/>
    <property type="match status" value="1"/>
</dbReference>
<keyword evidence="2" id="KW-0378">Hydrolase</keyword>
<keyword evidence="2" id="KW-0443">Lipid metabolism</keyword>
<feature type="signal peptide" evidence="4">
    <location>
        <begin position="1"/>
        <end position="22"/>
    </location>
</feature>
<feature type="domain" description="Partial AB-hydrolase lipase" evidence="5">
    <location>
        <begin position="37"/>
        <end position="97"/>
    </location>
</feature>
<feature type="active site" description="Nucleophile" evidence="3">
    <location>
        <position position="172"/>
    </location>
</feature>
<evidence type="ECO:0000313" key="6">
    <source>
        <dbReference type="EMBL" id="KAL3653814.1"/>
    </source>
</evidence>
<gene>
    <name evidence="6" type="ORF">CASFOL_003495</name>
</gene>
<dbReference type="Pfam" id="PF00756">
    <property type="entry name" value="Esterase"/>
    <property type="match status" value="1"/>
</dbReference>
<evidence type="ECO:0000256" key="3">
    <source>
        <dbReference type="PIRSR" id="PIRSR000862-1"/>
    </source>
</evidence>
<dbReference type="InterPro" id="IPR006693">
    <property type="entry name" value="AB_hydrolase_lipase"/>
</dbReference>
<dbReference type="GO" id="GO:0016787">
    <property type="term" value="F:hydrolase activity"/>
    <property type="evidence" value="ECO:0007669"/>
    <property type="project" value="UniProtKB-KW"/>
</dbReference>
<keyword evidence="4" id="KW-0732">Signal</keyword>
<organism evidence="6 7">
    <name type="scientific">Castilleja foliolosa</name>
    <dbReference type="NCBI Taxonomy" id="1961234"/>
    <lineage>
        <taxon>Eukaryota</taxon>
        <taxon>Viridiplantae</taxon>
        <taxon>Streptophyta</taxon>
        <taxon>Embryophyta</taxon>
        <taxon>Tracheophyta</taxon>
        <taxon>Spermatophyta</taxon>
        <taxon>Magnoliopsida</taxon>
        <taxon>eudicotyledons</taxon>
        <taxon>Gunneridae</taxon>
        <taxon>Pentapetalae</taxon>
        <taxon>asterids</taxon>
        <taxon>lamiids</taxon>
        <taxon>Lamiales</taxon>
        <taxon>Orobanchaceae</taxon>
        <taxon>Pedicularideae</taxon>
        <taxon>Castillejinae</taxon>
        <taxon>Castilleja</taxon>
    </lineage>
</organism>
<proteinExistence type="inferred from homology"/>
<dbReference type="InterPro" id="IPR025483">
    <property type="entry name" value="Lipase_euk"/>
</dbReference>
<reference evidence="7" key="1">
    <citation type="journal article" date="2024" name="IScience">
        <title>Strigolactones Initiate the Formation of Haustorium-like Structures in Castilleja.</title>
        <authorList>
            <person name="Buerger M."/>
            <person name="Peterson D."/>
            <person name="Chory J."/>
        </authorList>
    </citation>
    <scope>NUCLEOTIDE SEQUENCE [LARGE SCALE GENOMIC DNA]</scope>
</reference>
<feature type="chain" id="PRO_5044791126" description="Lipase" evidence="4">
    <location>
        <begin position="23"/>
        <end position="397"/>
    </location>
</feature>
<evidence type="ECO:0000256" key="1">
    <source>
        <dbReference type="ARBA" id="ARBA00010701"/>
    </source>
</evidence>
<protein>
    <recommendedName>
        <fullName evidence="2">Lipase</fullName>
    </recommendedName>
</protein>
<keyword evidence="7" id="KW-1185">Reference proteome</keyword>
<dbReference type="InterPro" id="IPR000801">
    <property type="entry name" value="Esterase-like"/>
</dbReference>
<name>A0ABD3EKQ1_9LAMI</name>
<keyword evidence="2" id="KW-0442">Lipid degradation</keyword>
<evidence type="ECO:0000256" key="2">
    <source>
        <dbReference type="PIRNR" id="PIRNR000862"/>
    </source>
</evidence>
<evidence type="ECO:0000256" key="4">
    <source>
        <dbReference type="SAM" id="SignalP"/>
    </source>
</evidence>
<dbReference type="PANTHER" id="PTHR11005">
    <property type="entry name" value="LYSOSOMAL ACID LIPASE-RELATED"/>
    <property type="match status" value="1"/>
</dbReference>
<dbReference type="GO" id="GO:0016042">
    <property type="term" value="P:lipid catabolic process"/>
    <property type="evidence" value="ECO:0007669"/>
    <property type="project" value="UniProtKB-KW"/>
</dbReference>
<evidence type="ECO:0000313" key="7">
    <source>
        <dbReference type="Proteomes" id="UP001632038"/>
    </source>
</evidence>
<dbReference type="AlphaFoldDB" id="A0ABD3EKQ1"/>
<dbReference type="SUPFAM" id="SSF53474">
    <property type="entry name" value="alpha/beta-Hydrolases"/>
    <property type="match status" value="1"/>
</dbReference>
<comment type="similarity">
    <text evidence="1 2">Belongs to the AB hydrolase superfamily. Lipase family.</text>
</comment>
<dbReference type="Pfam" id="PF04083">
    <property type="entry name" value="Abhydro_lipase"/>
    <property type="match status" value="1"/>
</dbReference>
<dbReference type="EMBL" id="JAVIJP010000005">
    <property type="protein sequence ID" value="KAL3653814.1"/>
    <property type="molecule type" value="Genomic_DNA"/>
</dbReference>
<feature type="active site" description="Charge relay system" evidence="3">
    <location>
        <position position="339"/>
    </location>
</feature>
<sequence>MIINVLLNFAFLSLFYVSVIHGRFLAPGPPEGLCSAVTIHGFKCKEYTVKTDDGYILSVQRIPEGRSGPSGGGISQPRQPVLLQHGIIVDGMTWLMNSPEQSLAMMLADNGYDVWISNIRGTRFSRRHVILDPIQPEFWNYTWVDLANHDLPSVIDFVFKETGQQMYYVGHSMGTLIALVALSEGKLENVKSAALLSPIAYLSHVKSEIVLAAADFFIGEVGETIGVLEFDPNGLEAENLLKVICITINCEDLVTVLSGQDCCLNDTTAENFIANDLQSTSTKNLVHFAQNVRNGILSKFDYGNVYENIAHYGVASPPLYNLTNIPTDFPLFISHGGQDTLSDAEDVALLLGNLKAHDRDKLQVQFIEQYAHVDFIMALNANELVYNHIIDFFRKHN</sequence>